<organism evidence="3 4">
    <name type="scientific">Rosa chinensis</name>
    <name type="common">China rose</name>
    <dbReference type="NCBI Taxonomy" id="74649"/>
    <lineage>
        <taxon>Eukaryota</taxon>
        <taxon>Viridiplantae</taxon>
        <taxon>Streptophyta</taxon>
        <taxon>Embryophyta</taxon>
        <taxon>Tracheophyta</taxon>
        <taxon>Spermatophyta</taxon>
        <taxon>Magnoliopsida</taxon>
        <taxon>eudicotyledons</taxon>
        <taxon>Gunneridae</taxon>
        <taxon>Pentapetalae</taxon>
        <taxon>rosids</taxon>
        <taxon>fabids</taxon>
        <taxon>Rosales</taxon>
        <taxon>Rosaceae</taxon>
        <taxon>Rosoideae</taxon>
        <taxon>Rosoideae incertae sedis</taxon>
        <taxon>Rosa</taxon>
    </lineage>
</organism>
<dbReference type="SMART" id="SM00449">
    <property type="entry name" value="SPRY"/>
    <property type="match status" value="1"/>
</dbReference>
<dbReference type="EMBL" id="PDCK01000044">
    <property type="protein sequence ID" value="PRQ27729.1"/>
    <property type="molecule type" value="Genomic_DNA"/>
</dbReference>
<accession>A0A2P6Q0R6</accession>
<dbReference type="InterPro" id="IPR013320">
    <property type="entry name" value="ConA-like_dom_sf"/>
</dbReference>
<keyword evidence="3" id="KW-0430">Lectin</keyword>
<feature type="transmembrane region" description="Helical" evidence="1">
    <location>
        <begin position="6"/>
        <end position="27"/>
    </location>
</feature>
<evidence type="ECO:0000313" key="4">
    <source>
        <dbReference type="Proteomes" id="UP000238479"/>
    </source>
</evidence>
<evidence type="ECO:0000256" key="1">
    <source>
        <dbReference type="SAM" id="Phobius"/>
    </source>
</evidence>
<dbReference type="CDD" id="cd12885">
    <property type="entry name" value="SPRY_RanBP_like"/>
    <property type="match status" value="1"/>
</dbReference>
<dbReference type="InterPro" id="IPR003877">
    <property type="entry name" value="SPRY_dom"/>
</dbReference>
<protein>
    <submittedName>
        <fullName evidence="3">Putative SPRY domain, concanavalin A-like lectin/glucanase domain-containing protein</fullName>
    </submittedName>
</protein>
<sequence>MGQIQLVAALLVCLGVLLAAFVVLVLWRLDCCKKRKETGNQTTPRRVNIRSDQSLEAGIAKLHNNQQQGLQVDHVSSKKTGNNYYMYRRGVSGKASPLFSWSDHPSSVTDAVENGWSRFAFATTYTSSPSTRSRRLLGLCAVGEHRVRETEPEISWEVCQGSVDFMQKIRLNSGLKRVLNSGSTTAAAASVIRTSLPLPGPPLGNNSFPQEAYFEITVLFSLGDEVNSESEKTKLIKEKFIEMPSSESLVHVTSSAQRNNKIEELKLGVIDEHDQRKEEAVLLSLGLTTGGLLPMKLPGSYPGSIGFGSNGSVHLDGIKLAFESEKAAWGRTDHVIGCGFDPRQKKVYFTVESELVHVVHCKSEEFGTPLYPTLAANTDIEVLVNFGQSVFKYAPANGHRTPNPCFVGPLGNASSHAFYEDSKELFSMGRIDSQWLNRSTTRGSQYPGTANRALDFDEESNDLFEIVLDSCGRSPNTVL</sequence>
<dbReference type="Gene3D" id="2.60.120.920">
    <property type="match status" value="1"/>
</dbReference>
<dbReference type="PANTHER" id="PTHR44991">
    <property type="entry name" value="IMMUNOGLOBULIN SUPERFAMILY MEMBER 5"/>
    <property type="match status" value="1"/>
</dbReference>
<dbReference type="AlphaFoldDB" id="A0A2P6Q0R6"/>
<comment type="caution">
    <text evidence="3">The sequence shown here is derived from an EMBL/GenBank/DDBJ whole genome shotgun (WGS) entry which is preliminary data.</text>
</comment>
<proteinExistence type="predicted"/>
<evidence type="ECO:0000259" key="2">
    <source>
        <dbReference type="SMART" id="SM00449"/>
    </source>
</evidence>
<dbReference type="SUPFAM" id="SSF49899">
    <property type="entry name" value="Concanavalin A-like lectins/glucanases"/>
    <property type="match status" value="1"/>
</dbReference>
<dbReference type="STRING" id="74649.A0A2P6Q0R6"/>
<dbReference type="Gramene" id="PRQ27729">
    <property type="protein sequence ID" value="PRQ27729"/>
    <property type="gene ID" value="RchiOBHm_Chr6g0308391"/>
</dbReference>
<keyword evidence="4" id="KW-1185">Reference proteome</keyword>
<evidence type="ECO:0000313" key="3">
    <source>
        <dbReference type="EMBL" id="PRQ27729.1"/>
    </source>
</evidence>
<keyword evidence="1" id="KW-0812">Transmembrane</keyword>
<dbReference type="InterPro" id="IPR044736">
    <property type="entry name" value="Gid1/RanBPM/SPLA_SPRY"/>
</dbReference>
<name>A0A2P6Q0R6_ROSCH</name>
<dbReference type="Proteomes" id="UP000238479">
    <property type="component" value="Chromosome 6"/>
</dbReference>
<dbReference type="OrthoDB" id="258495at2759"/>
<dbReference type="PANTHER" id="PTHR44991:SF1">
    <property type="entry name" value="IMMUNOGLOBULIN SUPERFAMILY MEMBER 5"/>
    <property type="match status" value="1"/>
</dbReference>
<reference evidence="3 4" key="1">
    <citation type="journal article" date="2018" name="Nat. Genet.">
        <title>The Rosa genome provides new insights in the design of modern roses.</title>
        <authorList>
            <person name="Bendahmane M."/>
        </authorList>
    </citation>
    <scope>NUCLEOTIDE SEQUENCE [LARGE SCALE GENOMIC DNA]</scope>
    <source>
        <strain evidence="4">cv. Old Blush</strain>
    </source>
</reference>
<gene>
    <name evidence="3" type="ORF">RchiOBHm_Chr6g0308391</name>
</gene>
<dbReference type="InterPro" id="IPR043136">
    <property type="entry name" value="B30.2/SPRY_sf"/>
</dbReference>
<feature type="domain" description="SPRY" evidence="2">
    <location>
        <begin position="209"/>
        <end position="390"/>
    </location>
</feature>
<keyword evidence="1" id="KW-1133">Transmembrane helix</keyword>
<dbReference type="OMA" id="GLCPACD"/>
<keyword evidence="1" id="KW-0472">Membrane</keyword>
<dbReference type="GO" id="GO:0030246">
    <property type="term" value="F:carbohydrate binding"/>
    <property type="evidence" value="ECO:0007669"/>
    <property type="project" value="UniProtKB-KW"/>
</dbReference>